<accession>A0ABX2EEQ3</accession>
<dbReference type="Proteomes" id="UP000737171">
    <property type="component" value="Unassembled WGS sequence"/>
</dbReference>
<feature type="chain" id="PRO_5045342936" evidence="1">
    <location>
        <begin position="23"/>
        <end position="328"/>
    </location>
</feature>
<evidence type="ECO:0000256" key="1">
    <source>
        <dbReference type="SAM" id="SignalP"/>
    </source>
</evidence>
<dbReference type="PANTHER" id="PTHR35271">
    <property type="entry name" value="ABC TRANSPORTER, SUBSTRATE-BINDING LIPOPROTEIN-RELATED"/>
    <property type="match status" value="1"/>
</dbReference>
<evidence type="ECO:0000313" key="2">
    <source>
        <dbReference type="EMBL" id="NRF67096.1"/>
    </source>
</evidence>
<proteinExistence type="predicted"/>
<keyword evidence="1" id="KW-0732">Signal</keyword>
<dbReference type="PANTHER" id="PTHR35271:SF1">
    <property type="entry name" value="ABC TRANSPORTER, SUBSTRATE-BINDING LIPOPROTEIN"/>
    <property type="match status" value="1"/>
</dbReference>
<gene>
    <name evidence="2" type="ORF">HLB44_08895</name>
</gene>
<name>A0ABX2EEQ3_9BURK</name>
<feature type="signal peptide" evidence="1">
    <location>
        <begin position="1"/>
        <end position="22"/>
    </location>
</feature>
<organism evidence="2 3">
    <name type="scientific">Pseudaquabacterium terrae</name>
    <dbReference type="NCBI Taxonomy" id="2732868"/>
    <lineage>
        <taxon>Bacteria</taxon>
        <taxon>Pseudomonadati</taxon>
        <taxon>Pseudomonadota</taxon>
        <taxon>Betaproteobacteria</taxon>
        <taxon>Burkholderiales</taxon>
        <taxon>Sphaerotilaceae</taxon>
        <taxon>Pseudaquabacterium</taxon>
    </lineage>
</organism>
<dbReference type="CDD" id="cd06325">
    <property type="entry name" value="PBP1_ABC_unchar_transporter"/>
    <property type="match status" value="1"/>
</dbReference>
<protein>
    <submittedName>
        <fullName evidence="2">ABC transporter substrate-binding protein</fullName>
    </submittedName>
</protein>
<evidence type="ECO:0000313" key="3">
    <source>
        <dbReference type="Proteomes" id="UP000737171"/>
    </source>
</evidence>
<dbReference type="RefSeq" id="WP_173122180.1">
    <property type="nucleotide sequence ID" value="NZ_JABRWJ010000002.1"/>
</dbReference>
<dbReference type="InterPro" id="IPR028082">
    <property type="entry name" value="Peripla_BP_I"/>
</dbReference>
<dbReference type="SUPFAM" id="SSF53822">
    <property type="entry name" value="Periplasmic binding protein-like I"/>
    <property type="match status" value="1"/>
</dbReference>
<keyword evidence="3" id="KW-1185">Reference proteome</keyword>
<sequence length="328" mass="36254">MKKPFLLLLLIAAIAFLLPRDAWPQKAEAMHRIGILVPGKPPAPDAPKPPPSELVRVFQETLAKQGYVEGKNLTIELRIGEYERLPALARELERLKVEVIWVIGTRAVRIVQEVVKRTPLVMYSCDPFEHVAKLSRPGSNVTGTTCMTTELSPKRLELLKELLPEARRVVFFGDPEDAPLGWRLTREAAPKLGIAIQMVPYKDRDSIPAALEKIAKIKPDAVFVYPDVILGAQARKLAQFWLEHSLPSMNAFPFFADTGGLMAYGAINAEVGAMMGGQVAKILDGARPGDVPVQRATQFHLVINLQTAKALGVKVPQSLRIRADRVIE</sequence>
<dbReference type="EMBL" id="JABRWJ010000002">
    <property type="protein sequence ID" value="NRF67096.1"/>
    <property type="molecule type" value="Genomic_DNA"/>
</dbReference>
<dbReference type="Gene3D" id="3.40.50.2300">
    <property type="match status" value="2"/>
</dbReference>
<reference evidence="2 3" key="1">
    <citation type="submission" date="2020-05" db="EMBL/GenBank/DDBJ databases">
        <title>Aquincola sp. isolate from soil.</title>
        <authorList>
            <person name="Han J."/>
            <person name="Kim D.-U."/>
        </authorList>
    </citation>
    <scope>NUCLEOTIDE SEQUENCE [LARGE SCALE GENOMIC DNA]</scope>
    <source>
        <strain evidence="2 3">S2</strain>
    </source>
</reference>
<dbReference type="Pfam" id="PF04392">
    <property type="entry name" value="ABC_sub_bind"/>
    <property type="match status" value="1"/>
</dbReference>
<dbReference type="InterPro" id="IPR007487">
    <property type="entry name" value="ABC_transpt-TYRBP-like"/>
</dbReference>
<comment type="caution">
    <text evidence="2">The sequence shown here is derived from an EMBL/GenBank/DDBJ whole genome shotgun (WGS) entry which is preliminary data.</text>
</comment>